<dbReference type="EMBL" id="JBBPBN010000022">
    <property type="protein sequence ID" value="KAK9012047.1"/>
    <property type="molecule type" value="Genomic_DNA"/>
</dbReference>
<gene>
    <name evidence="1" type="ORF">V6N11_040117</name>
</gene>
<comment type="caution">
    <text evidence="1">The sequence shown here is derived from an EMBL/GenBank/DDBJ whole genome shotgun (WGS) entry which is preliminary data.</text>
</comment>
<organism evidence="1 2">
    <name type="scientific">Hibiscus sabdariffa</name>
    <name type="common">roselle</name>
    <dbReference type="NCBI Taxonomy" id="183260"/>
    <lineage>
        <taxon>Eukaryota</taxon>
        <taxon>Viridiplantae</taxon>
        <taxon>Streptophyta</taxon>
        <taxon>Embryophyta</taxon>
        <taxon>Tracheophyta</taxon>
        <taxon>Spermatophyta</taxon>
        <taxon>Magnoliopsida</taxon>
        <taxon>eudicotyledons</taxon>
        <taxon>Gunneridae</taxon>
        <taxon>Pentapetalae</taxon>
        <taxon>rosids</taxon>
        <taxon>malvids</taxon>
        <taxon>Malvales</taxon>
        <taxon>Malvaceae</taxon>
        <taxon>Malvoideae</taxon>
        <taxon>Hibiscus</taxon>
    </lineage>
</organism>
<dbReference type="Proteomes" id="UP001396334">
    <property type="component" value="Unassembled WGS sequence"/>
</dbReference>
<reference evidence="1 2" key="1">
    <citation type="journal article" date="2024" name="G3 (Bethesda)">
        <title>Genome assembly of Hibiscus sabdariffa L. provides insights into metabolisms of medicinal natural products.</title>
        <authorList>
            <person name="Kim T."/>
        </authorList>
    </citation>
    <scope>NUCLEOTIDE SEQUENCE [LARGE SCALE GENOMIC DNA]</scope>
    <source>
        <strain evidence="1">TK-2024</strain>
        <tissue evidence="1">Old leaves</tissue>
    </source>
</reference>
<sequence length="73" mass="8506">MRDFGEEMEDWLYRGFGLVWLFKGGYRGSDGKGGGLKAYKSLGIGDEMVEWLVVAMKEMRTVLMEMVRKMLYR</sequence>
<name>A0ABR2RGL8_9ROSI</name>
<evidence type="ECO:0000313" key="1">
    <source>
        <dbReference type="EMBL" id="KAK9012047.1"/>
    </source>
</evidence>
<evidence type="ECO:0000313" key="2">
    <source>
        <dbReference type="Proteomes" id="UP001396334"/>
    </source>
</evidence>
<proteinExistence type="predicted"/>
<keyword evidence="2" id="KW-1185">Reference proteome</keyword>
<protein>
    <submittedName>
        <fullName evidence="1">Uncharacterized protein</fullName>
    </submittedName>
</protein>
<accession>A0ABR2RGL8</accession>